<protein>
    <recommendedName>
        <fullName evidence="1">site-specific DNA-methyltransferase (adenine-specific)</fullName>
        <ecNumber evidence="1">2.1.1.72</ecNumber>
    </recommendedName>
</protein>
<evidence type="ECO:0000259" key="6">
    <source>
        <dbReference type="Pfam" id="PF07669"/>
    </source>
</evidence>
<accession>A0A934RVS6</accession>
<organism evidence="7 8">
    <name type="scientific">Roseibacillus ishigakijimensis</name>
    <dbReference type="NCBI Taxonomy" id="454146"/>
    <lineage>
        <taxon>Bacteria</taxon>
        <taxon>Pseudomonadati</taxon>
        <taxon>Verrucomicrobiota</taxon>
        <taxon>Verrucomicrobiia</taxon>
        <taxon>Verrucomicrobiales</taxon>
        <taxon>Verrucomicrobiaceae</taxon>
        <taxon>Roseibacillus</taxon>
    </lineage>
</organism>
<dbReference type="Proteomes" id="UP000604083">
    <property type="component" value="Unassembled WGS sequence"/>
</dbReference>
<dbReference type="RefSeq" id="WP_200392501.1">
    <property type="nucleotide sequence ID" value="NZ_JAENIO010000039.1"/>
</dbReference>
<evidence type="ECO:0000256" key="1">
    <source>
        <dbReference type="ARBA" id="ARBA00011900"/>
    </source>
</evidence>
<evidence type="ECO:0000256" key="5">
    <source>
        <dbReference type="ARBA" id="ARBA00047942"/>
    </source>
</evidence>
<dbReference type="GO" id="GO:0003676">
    <property type="term" value="F:nucleic acid binding"/>
    <property type="evidence" value="ECO:0007669"/>
    <property type="project" value="InterPro"/>
</dbReference>
<dbReference type="InterPro" id="IPR047939">
    <property type="entry name" value="BREX_1_PglX"/>
</dbReference>
<dbReference type="SUPFAM" id="SSF53335">
    <property type="entry name" value="S-adenosyl-L-methionine-dependent methyltransferases"/>
    <property type="match status" value="1"/>
</dbReference>
<dbReference type="EC" id="2.1.1.72" evidence="1"/>
<evidence type="ECO:0000313" key="8">
    <source>
        <dbReference type="Proteomes" id="UP000604083"/>
    </source>
</evidence>
<evidence type="ECO:0000313" key="7">
    <source>
        <dbReference type="EMBL" id="MBK1835065.1"/>
    </source>
</evidence>
<comment type="catalytic activity">
    <reaction evidence="5">
        <text>a 2'-deoxyadenosine in DNA + S-adenosyl-L-methionine = an N(6)-methyl-2'-deoxyadenosine in DNA + S-adenosyl-L-homocysteine + H(+)</text>
        <dbReference type="Rhea" id="RHEA:15197"/>
        <dbReference type="Rhea" id="RHEA-COMP:12418"/>
        <dbReference type="Rhea" id="RHEA-COMP:12419"/>
        <dbReference type="ChEBI" id="CHEBI:15378"/>
        <dbReference type="ChEBI" id="CHEBI:57856"/>
        <dbReference type="ChEBI" id="CHEBI:59789"/>
        <dbReference type="ChEBI" id="CHEBI:90615"/>
        <dbReference type="ChEBI" id="CHEBI:90616"/>
        <dbReference type="EC" id="2.1.1.72"/>
    </reaction>
</comment>
<dbReference type="InterPro" id="IPR029063">
    <property type="entry name" value="SAM-dependent_MTases_sf"/>
</dbReference>
<proteinExistence type="predicted"/>
<gene>
    <name evidence="7" type="primary">pglX</name>
    <name evidence="7" type="ORF">JIN78_13425</name>
</gene>
<dbReference type="InterPro" id="IPR011639">
    <property type="entry name" value="MethylTrfase_TaqI-like_dom"/>
</dbReference>
<dbReference type="GO" id="GO:0009007">
    <property type="term" value="F:site-specific DNA-methyltransferase (adenine-specific) activity"/>
    <property type="evidence" value="ECO:0007669"/>
    <property type="project" value="UniProtKB-EC"/>
</dbReference>
<keyword evidence="4" id="KW-0949">S-adenosyl-L-methionine</keyword>
<name>A0A934RVS6_9BACT</name>
<keyword evidence="2" id="KW-0489">Methyltransferase</keyword>
<reference evidence="7" key="1">
    <citation type="submission" date="2021-01" db="EMBL/GenBank/DDBJ databases">
        <title>Modified the classification status of verrucomicrobia.</title>
        <authorList>
            <person name="Feng X."/>
        </authorList>
    </citation>
    <scope>NUCLEOTIDE SEQUENCE</scope>
    <source>
        <strain evidence="7">KCTC 12986</strain>
    </source>
</reference>
<dbReference type="PANTHER" id="PTHR33841">
    <property type="entry name" value="DNA METHYLTRANSFERASE YEEA-RELATED"/>
    <property type="match status" value="1"/>
</dbReference>
<keyword evidence="8" id="KW-1185">Reference proteome</keyword>
<evidence type="ECO:0000256" key="3">
    <source>
        <dbReference type="ARBA" id="ARBA00022679"/>
    </source>
</evidence>
<dbReference type="PRINTS" id="PR00507">
    <property type="entry name" value="N12N6MTFRASE"/>
</dbReference>
<keyword evidence="3" id="KW-0808">Transferase</keyword>
<dbReference type="EMBL" id="JAENIO010000039">
    <property type="protein sequence ID" value="MBK1835065.1"/>
    <property type="molecule type" value="Genomic_DNA"/>
</dbReference>
<sequence length="1432" mass="163175">MFDTATRNRLSKFVADARRLLCGEYNQPGGEITSLLQTYGIQPDGTMAALDEVPNLDQPGYELGQTLRDLIAHKQATGANLKSWKKYDPHVYDLIQEQGFTILNRLCAVRMAEERGILPYPVVSKGLDSDAFQLYEMVADKQHLDRDQRYRTFLFSIFDELSLDLGVLFDRFSPHSLLFPRPEALRELLAILNHHELAELWSQDETIGWIYQYWNSKDERKAMRDASAAPRNSRELAVRNQFFTPRYVVEFLTDNTLGRIWYEMTKGQTRLAEQCRYLVRRPTEIFLAEGESAPAEDPDHATLSQEELLKQPVHIPHRPLKDPREIRLLDPACGSMHFGLYAFDLFEVIYEEFWDNCIAEGDKSSPDHRSRITDHSHAPLTDLYASKEEYMRDVPKMIIEHNMHGVDIDPRAVQIAGLSLWLRAQRSWQDTPTAARPRVRRSHIVCAEPMPGSDTMLEDFLQKLDSPILAELVRTVFGKMELAGEAGTLLKIEEEIRTAIDEAKAKWEKLGTAERDLFSTEELNQTLRPGAQQELTGIDKALATDHRPLTTDFWDTAEERIYAALRAYAESAEAGDYQRRLFAEDAAHGFAFIDLCRKRYDAVVMNPPFGEASPAIKTYLKKGYKDNAVELYCAFVDRNLSLLESEGFVGCITSSSFVLYTDFSGYREMLLQEQCLEHLANLGESVLDGAYVYTAAYIIRKAPPPNLIQFYDLRFQNDKKAELERLAIDSTDPATRQMPPTKFSSLASSPLCHWASDSLFTLAETAPPLGSMLDDAGVGAAPQADFFDLWWEVPMDSIGFSSRWVRLCNGGSFSPYHRADFLVCDWEDDGKRAIADLNNRYPYLKGNVGIRIQRTHLYGRPGITYGKRTDRFNAQVLPADQIFTFEGIAVFPSNTDPDFVLGVLGYLNSRFAAYYLNLTAGLHKNDVYLRRLPFPFSDDKVYEIGLRVRELIPLVQEALIAEEVHPLHSLGFLVPGSNTTIQDLAASFKSLDRTSEVRLFELLAFIDEAVNTGCSLDEQVLREVNRDQGFDIYTAFNGDSGGASVVRPERERPGFCRFGFEQASDLFRQSFDDLTSPVVIAEHLNSNHLVNEQTLQWFADSLLSCVIGSSFGRWDIRYATGELQPPELPDPFDPLPVCPPGMLQNADGLPASPEDVPDDYPLRISWPGILADDGEHQEDIAQRVRDALTVIWGDRSEAIEQEACEILGVKSLRDYFAEKKSGSKFFKDHLKRYSKSRRQAPIYWPLSTESGTYTLWLYYHRLTPDTLYTCITHFIEPKQKEVERTLITLREKGDARTSADETLYERSNQLVGELATFRSELERLAKIWKPNLNDGVQITAAPLWKLFRLKPWQKKLKDTWTKMEKGDYDWAHLSHTLWPERVIPKCATDRSLAIAHGYESDLWEEVTTNKGKQVWQPKENADETVARLIESL</sequence>
<dbReference type="InterPro" id="IPR050953">
    <property type="entry name" value="N4_N6_ade-DNA_methylase"/>
</dbReference>
<dbReference type="PANTHER" id="PTHR33841:SF1">
    <property type="entry name" value="DNA METHYLTRANSFERASE A"/>
    <property type="match status" value="1"/>
</dbReference>
<dbReference type="Pfam" id="PF07669">
    <property type="entry name" value="Eco57I"/>
    <property type="match status" value="1"/>
</dbReference>
<evidence type="ECO:0000256" key="4">
    <source>
        <dbReference type="ARBA" id="ARBA00022691"/>
    </source>
</evidence>
<dbReference type="Gene3D" id="3.40.50.150">
    <property type="entry name" value="Vaccinia Virus protein VP39"/>
    <property type="match status" value="2"/>
</dbReference>
<dbReference type="PROSITE" id="PS00092">
    <property type="entry name" value="N6_MTASE"/>
    <property type="match status" value="1"/>
</dbReference>
<dbReference type="InterPro" id="IPR002052">
    <property type="entry name" value="DNA_methylase_N6_adenine_CS"/>
</dbReference>
<evidence type="ECO:0000256" key="2">
    <source>
        <dbReference type="ARBA" id="ARBA00022603"/>
    </source>
</evidence>
<dbReference type="GO" id="GO:0006304">
    <property type="term" value="P:DNA modification"/>
    <property type="evidence" value="ECO:0007669"/>
    <property type="project" value="InterPro"/>
</dbReference>
<feature type="domain" description="Type II methyltransferase M.TaqI-like" evidence="6">
    <location>
        <begin position="401"/>
        <end position="683"/>
    </location>
</feature>
<comment type="caution">
    <text evidence="7">The sequence shown here is derived from an EMBL/GenBank/DDBJ whole genome shotgun (WGS) entry which is preliminary data.</text>
</comment>
<dbReference type="GO" id="GO:0032259">
    <property type="term" value="P:methylation"/>
    <property type="evidence" value="ECO:0007669"/>
    <property type="project" value="UniProtKB-KW"/>
</dbReference>
<dbReference type="NCBIfam" id="NF033452">
    <property type="entry name" value="BREX_1_MTaseX"/>
    <property type="match status" value="1"/>
</dbReference>